<dbReference type="STRING" id="45235.A0A2K3QLS6"/>
<dbReference type="PANTHER" id="PTHR13274">
    <property type="entry name" value="MITOCHONDRIAL RIBOSOMAL PROTEIN S25"/>
    <property type="match status" value="1"/>
</dbReference>
<name>A0A2K3QLS6_9HYPO</name>
<dbReference type="GO" id="GO:0003735">
    <property type="term" value="F:structural constituent of ribosome"/>
    <property type="evidence" value="ECO:0007669"/>
    <property type="project" value="InterPro"/>
</dbReference>
<dbReference type="InterPro" id="IPR007741">
    <property type="entry name" value="Ribosomal_mL43/mS25/NADH_DH"/>
</dbReference>
<dbReference type="AlphaFoldDB" id="A0A2K3QLS6"/>
<evidence type="ECO:0000313" key="8">
    <source>
        <dbReference type="Proteomes" id="UP000236621"/>
    </source>
</evidence>
<dbReference type="SUPFAM" id="SSF52833">
    <property type="entry name" value="Thioredoxin-like"/>
    <property type="match status" value="1"/>
</dbReference>
<feature type="domain" description="Ribosomal protein/NADH dehydrogenase" evidence="6">
    <location>
        <begin position="102"/>
        <end position="189"/>
    </location>
</feature>
<evidence type="ECO:0000256" key="3">
    <source>
        <dbReference type="ARBA" id="ARBA00023128"/>
    </source>
</evidence>
<feature type="compositionally biased region" description="Basic and acidic residues" evidence="5">
    <location>
        <begin position="227"/>
        <end position="248"/>
    </location>
</feature>
<reference evidence="7 8" key="1">
    <citation type="submission" date="2017-08" db="EMBL/GenBank/DDBJ databases">
        <title>Harnessing the power of phylogenomics to disentangle the directionality and signatures of interkingdom host jumping in the parasitic fungal genus Tolypocladium.</title>
        <authorList>
            <person name="Quandt C.A."/>
            <person name="Patterson W."/>
            <person name="Spatafora J.W."/>
        </authorList>
    </citation>
    <scope>NUCLEOTIDE SEQUENCE [LARGE SCALE GENOMIC DNA]</scope>
    <source>
        <strain evidence="7 8">CBS 113982</strain>
    </source>
</reference>
<gene>
    <name evidence="7" type="ORF">TCAP_01571</name>
</gene>
<dbReference type="InterPro" id="IPR036249">
    <property type="entry name" value="Thioredoxin-like_sf"/>
</dbReference>
<sequence length="262" mass="29077">MAEAARRKPELTIRWARDSSRQDEVVRRAVEPPQKAPSYMSLQLINIRCGPGAAILPPEVTRIHMDFATKINGGHMGARFAPAPHSALLSSGPPLTSQTCNRKFWREYLPRLKYHNPSIPMIVNRHDQSQAPPTMTVYLRTSSPPTSSDSSSSAAESHAQPTSSRTNLSKAQPPGSDERVVSIDMKDKHSSDILEFFMAETRAKALQPTKEEIAEMQGLEAANKQAVVDRERVRQLRSEKKKEEDMLKRARAAGGMGEPEAV</sequence>
<keyword evidence="8" id="KW-1185">Reference proteome</keyword>
<dbReference type="InterPro" id="IPR040049">
    <property type="entry name" value="Ribosomal_mS25/mL61"/>
</dbReference>
<evidence type="ECO:0000256" key="2">
    <source>
        <dbReference type="ARBA" id="ARBA00022980"/>
    </source>
</evidence>
<dbReference type="PANTHER" id="PTHR13274:SF2">
    <property type="entry name" value="SMALL RIBOSOMAL SUBUNIT PROTEIN MS25"/>
    <property type="match status" value="1"/>
</dbReference>
<feature type="region of interest" description="Disordered" evidence="5">
    <location>
        <begin position="136"/>
        <end position="180"/>
    </location>
</feature>
<dbReference type="Proteomes" id="UP000236621">
    <property type="component" value="Unassembled WGS sequence"/>
</dbReference>
<keyword evidence="4" id="KW-0687">Ribonucleoprotein</keyword>
<evidence type="ECO:0000313" key="7">
    <source>
        <dbReference type="EMBL" id="PNY28480.1"/>
    </source>
</evidence>
<dbReference type="GO" id="GO:0005739">
    <property type="term" value="C:mitochondrion"/>
    <property type="evidence" value="ECO:0007669"/>
    <property type="project" value="UniProtKB-SubCell"/>
</dbReference>
<dbReference type="GO" id="GO:0005840">
    <property type="term" value="C:ribosome"/>
    <property type="evidence" value="ECO:0007669"/>
    <property type="project" value="UniProtKB-KW"/>
</dbReference>
<keyword evidence="2" id="KW-0689">Ribosomal protein</keyword>
<proteinExistence type="predicted"/>
<protein>
    <recommendedName>
        <fullName evidence="6">Ribosomal protein/NADH dehydrogenase domain-containing protein</fullName>
    </recommendedName>
</protein>
<organism evidence="7 8">
    <name type="scientific">Tolypocladium capitatum</name>
    <dbReference type="NCBI Taxonomy" id="45235"/>
    <lineage>
        <taxon>Eukaryota</taxon>
        <taxon>Fungi</taxon>
        <taxon>Dikarya</taxon>
        <taxon>Ascomycota</taxon>
        <taxon>Pezizomycotina</taxon>
        <taxon>Sordariomycetes</taxon>
        <taxon>Hypocreomycetidae</taxon>
        <taxon>Hypocreales</taxon>
        <taxon>Ophiocordycipitaceae</taxon>
        <taxon>Tolypocladium</taxon>
    </lineage>
</organism>
<comment type="subcellular location">
    <subcellularLocation>
        <location evidence="1">Mitochondrion</location>
    </subcellularLocation>
</comment>
<feature type="compositionally biased region" description="Low complexity" evidence="5">
    <location>
        <begin position="141"/>
        <end position="157"/>
    </location>
</feature>
<dbReference type="OrthoDB" id="1696305at2759"/>
<evidence type="ECO:0000256" key="4">
    <source>
        <dbReference type="ARBA" id="ARBA00023274"/>
    </source>
</evidence>
<feature type="region of interest" description="Disordered" evidence="5">
    <location>
        <begin position="226"/>
        <end position="262"/>
    </location>
</feature>
<comment type="caution">
    <text evidence="7">The sequence shown here is derived from an EMBL/GenBank/DDBJ whole genome shotgun (WGS) entry which is preliminary data.</text>
</comment>
<evidence type="ECO:0000259" key="6">
    <source>
        <dbReference type="Pfam" id="PF05047"/>
    </source>
</evidence>
<accession>A0A2K3QLS6</accession>
<evidence type="ECO:0000256" key="1">
    <source>
        <dbReference type="ARBA" id="ARBA00004173"/>
    </source>
</evidence>
<evidence type="ECO:0000256" key="5">
    <source>
        <dbReference type="SAM" id="MobiDB-lite"/>
    </source>
</evidence>
<keyword evidence="3" id="KW-0496">Mitochondrion</keyword>
<feature type="compositionally biased region" description="Polar residues" evidence="5">
    <location>
        <begin position="159"/>
        <end position="170"/>
    </location>
</feature>
<dbReference type="EMBL" id="NRSZ01000250">
    <property type="protein sequence ID" value="PNY28480.1"/>
    <property type="molecule type" value="Genomic_DNA"/>
</dbReference>
<dbReference type="Pfam" id="PF05047">
    <property type="entry name" value="L51_S25_CI-B8"/>
    <property type="match status" value="1"/>
</dbReference>
<dbReference type="GO" id="GO:1990904">
    <property type="term" value="C:ribonucleoprotein complex"/>
    <property type="evidence" value="ECO:0007669"/>
    <property type="project" value="UniProtKB-KW"/>
</dbReference>